<feature type="transmembrane region" description="Helical" evidence="1">
    <location>
        <begin position="115"/>
        <end position="134"/>
    </location>
</feature>
<evidence type="ECO:0000313" key="2">
    <source>
        <dbReference type="EMBL" id="GAI72512.1"/>
    </source>
</evidence>
<reference evidence="2" key="1">
    <citation type="journal article" date="2014" name="Front. Microbiol.">
        <title>High frequency of phylogenetically diverse reductive dehalogenase-homologous genes in deep subseafloor sedimentary metagenomes.</title>
        <authorList>
            <person name="Kawai M."/>
            <person name="Futagami T."/>
            <person name="Toyoda A."/>
            <person name="Takaki Y."/>
            <person name="Nishi S."/>
            <person name="Hori S."/>
            <person name="Arai W."/>
            <person name="Tsubouchi T."/>
            <person name="Morono Y."/>
            <person name="Uchiyama I."/>
            <person name="Ito T."/>
            <person name="Fujiyama A."/>
            <person name="Inagaki F."/>
            <person name="Takami H."/>
        </authorList>
    </citation>
    <scope>NUCLEOTIDE SEQUENCE</scope>
    <source>
        <strain evidence="2">Expedition CK06-06</strain>
    </source>
</reference>
<evidence type="ECO:0000256" key="1">
    <source>
        <dbReference type="SAM" id="Phobius"/>
    </source>
</evidence>
<comment type="caution">
    <text evidence="2">The sequence shown here is derived from an EMBL/GenBank/DDBJ whole genome shotgun (WGS) entry which is preliminary data.</text>
</comment>
<dbReference type="EMBL" id="BARW01001221">
    <property type="protein sequence ID" value="GAI72512.1"/>
    <property type="molecule type" value="Genomic_DNA"/>
</dbReference>
<dbReference type="Gene3D" id="2.60.40.10">
    <property type="entry name" value="Immunoglobulins"/>
    <property type="match status" value="1"/>
</dbReference>
<feature type="transmembrane region" description="Helical" evidence="1">
    <location>
        <begin position="78"/>
        <end position="95"/>
    </location>
</feature>
<gene>
    <name evidence="2" type="ORF">S12H4_04096</name>
</gene>
<organism evidence="2">
    <name type="scientific">marine sediment metagenome</name>
    <dbReference type="NCBI Taxonomy" id="412755"/>
    <lineage>
        <taxon>unclassified sequences</taxon>
        <taxon>metagenomes</taxon>
        <taxon>ecological metagenomes</taxon>
    </lineage>
</organism>
<keyword evidence="1" id="KW-0812">Transmembrane</keyword>
<keyword evidence="1" id="KW-0472">Membrane</keyword>
<dbReference type="InterPro" id="IPR013783">
    <property type="entry name" value="Ig-like_fold"/>
</dbReference>
<dbReference type="AlphaFoldDB" id="X1QVE0"/>
<name>X1QVE0_9ZZZZ</name>
<evidence type="ECO:0008006" key="3">
    <source>
        <dbReference type="Google" id="ProtNLM"/>
    </source>
</evidence>
<accession>X1QVE0</accession>
<keyword evidence="1" id="KW-1133">Transmembrane helix</keyword>
<protein>
    <recommendedName>
        <fullName evidence="3">CARDB domain-containing protein</fullName>
    </recommendedName>
</protein>
<proteinExistence type="predicted"/>
<sequence length="138" mass="14914">MAFTDIAITAPDSAEEGEQVSVSARVTNITAISYPFRVKLYAVKDIYAVPAPGDLLDTFEETIGSGAYKTISGSFTMPAWDTTILVMVYRFFVYWDFDNLATKVVSLKTKAALPTAVKVLGIGLLAVLGIAVVARKKK</sequence>